<feature type="binding site" evidence="6">
    <location>
        <begin position="136"/>
        <end position="143"/>
    </location>
    <ligand>
        <name>ATP</name>
        <dbReference type="ChEBI" id="CHEBI:30616"/>
    </ligand>
</feature>
<keyword evidence="2 6" id="KW-0547">Nucleotide-binding</keyword>
<dbReference type="Proteomes" id="UP000239649">
    <property type="component" value="Unassembled WGS sequence"/>
</dbReference>
<keyword evidence="11" id="KW-1185">Reference proteome</keyword>
<dbReference type="STRING" id="554055.A0A2P6VHN5"/>
<dbReference type="InterPro" id="IPR027640">
    <property type="entry name" value="Kinesin-like_fam"/>
</dbReference>
<dbReference type="InterPro" id="IPR019821">
    <property type="entry name" value="Kinesin_motor_CS"/>
</dbReference>
<dbReference type="SMART" id="SM00129">
    <property type="entry name" value="KISc"/>
    <property type="match status" value="1"/>
</dbReference>
<feature type="domain" description="Kinesin motor" evidence="9">
    <location>
        <begin position="54"/>
        <end position="381"/>
    </location>
</feature>
<keyword evidence="1" id="KW-0493">Microtubule</keyword>
<reference evidence="10 11" key="1">
    <citation type="journal article" date="2018" name="Plant J.">
        <title>Genome sequences of Chlorella sorokiniana UTEX 1602 and Micractinium conductrix SAG 241.80: implications to maltose excretion by a green alga.</title>
        <authorList>
            <person name="Arriola M.B."/>
            <person name="Velmurugan N."/>
            <person name="Zhang Y."/>
            <person name="Plunkett M.H."/>
            <person name="Hondzo H."/>
            <person name="Barney B.M."/>
        </authorList>
    </citation>
    <scope>NUCLEOTIDE SEQUENCE [LARGE SCALE GENOMIC DNA]</scope>
    <source>
        <strain evidence="10 11">SAG 241.80</strain>
    </source>
</reference>
<evidence type="ECO:0000256" key="4">
    <source>
        <dbReference type="ARBA" id="ARBA00023054"/>
    </source>
</evidence>
<dbReference type="PROSITE" id="PS50067">
    <property type="entry name" value="KINESIN_MOTOR_2"/>
    <property type="match status" value="1"/>
</dbReference>
<keyword evidence="3 6" id="KW-0067">ATP-binding</keyword>
<gene>
    <name evidence="10" type="ORF">C2E20_3070</name>
</gene>
<dbReference type="SUPFAM" id="SSF52540">
    <property type="entry name" value="P-loop containing nucleoside triphosphate hydrolases"/>
    <property type="match status" value="1"/>
</dbReference>
<evidence type="ECO:0000256" key="3">
    <source>
        <dbReference type="ARBA" id="ARBA00022840"/>
    </source>
</evidence>
<keyword evidence="4 7" id="KW-0175">Coiled coil</keyword>
<feature type="region of interest" description="Disordered" evidence="8">
    <location>
        <begin position="1"/>
        <end position="50"/>
    </location>
</feature>
<evidence type="ECO:0000256" key="2">
    <source>
        <dbReference type="ARBA" id="ARBA00022741"/>
    </source>
</evidence>
<comment type="similarity">
    <text evidence="6">Belongs to the TRAFAC class myosin-kinesin ATPase superfamily. Kinesin family.</text>
</comment>
<feature type="compositionally biased region" description="Polar residues" evidence="8">
    <location>
        <begin position="922"/>
        <end position="931"/>
    </location>
</feature>
<proteinExistence type="inferred from homology"/>
<accession>A0A2P6VHN5</accession>
<dbReference type="PANTHER" id="PTHR47968:SF36">
    <property type="entry name" value="KINESIN HEAVY CHAIN ISOFORM X1"/>
    <property type="match status" value="1"/>
</dbReference>
<feature type="region of interest" description="Disordered" evidence="8">
    <location>
        <begin position="436"/>
        <end position="457"/>
    </location>
</feature>
<dbReference type="InterPro" id="IPR001752">
    <property type="entry name" value="Kinesin_motor_dom"/>
</dbReference>
<feature type="region of interest" description="Disordered" evidence="8">
    <location>
        <begin position="844"/>
        <end position="973"/>
    </location>
</feature>
<dbReference type="EMBL" id="LHPF02000006">
    <property type="protein sequence ID" value="PSC73606.1"/>
    <property type="molecule type" value="Genomic_DNA"/>
</dbReference>
<dbReference type="CDD" id="cd00106">
    <property type="entry name" value="KISc"/>
    <property type="match status" value="1"/>
</dbReference>
<dbReference type="InterPro" id="IPR027417">
    <property type="entry name" value="P-loop_NTPase"/>
</dbReference>
<evidence type="ECO:0000256" key="7">
    <source>
        <dbReference type="SAM" id="Coils"/>
    </source>
</evidence>
<organism evidence="10 11">
    <name type="scientific">Micractinium conductrix</name>
    <dbReference type="NCBI Taxonomy" id="554055"/>
    <lineage>
        <taxon>Eukaryota</taxon>
        <taxon>Viridiplantae</taxon>
        <taxon>Chlorophyta</taxon>
        <taxon>core chlorophytes</taxon>
        <taxon>Trebouxiophyceae</taxon>
        <taxon>Chlorellales</taxon>
        <taxon>Chlorellaceae</taxon>
        <taxon>Chlorella clade</taxon>
        <taxon>Micractinium</taxon>
    </lineage>
</organism>
<evidence type="ECO:0000256" key="5">
    <source>
        <dbReference type="ARBA" id="ARBA00023175"/>
    </source>
</evidence>
<evidence type="ECO:0000259" key="9">
    <source>
        <dbReference type="PROSITE" id="PS50067"/>
    </source>
</evidence>
<dbReference type="GO" id="GO:0003777">
    <property type="term" value="F:microtubule motor activity"/>
    <property type="evidence" value="ECO:0007669"/>
    <property type="project" value="InterPro"/>
</dbReference>
<dbReference type="AlphaFoldDB" id="A0A2P6VHN5"/>
<evidence type="ECO:0000256" key="6">
    <source>
        <dbReference type="PROSITE-ProRule" id="PRU00283"/>
    </source>
</evidence>
<dbReference type="Gene3D" id="3.40.850.10">
    <property type="entry name" value="Kinesin motor domain"/>
    <property type="match status" value="1"/>
</dbReference>
<dbReference type="OrthoDB" id="3176171at2759"/>
<feature type="compositionally biased region" description="Low complexity" evidence="8">
    <location>
        <begin position="935"/>
        <end position="968"/>
    </location>
</feature>
<name>A0A2P6VHN5_9CHLO</name>
<dbReference type="InterPro" id="IPR036961">
    <property type="entry name" value="Kinesin_motor_dom_sf"/>
</dbReference>
<evidence type="ECO:0000313" key="11">
    <source>
        <dbReference type="Proteomes" id="UP000239649"/>
    </source>
</evidence>
<dbReference type="GO" id="GO:0008017">
    <property type="term" value="F:microtubule binding"/>
    <property type="evidence" value="ECO:0007669"/>
    <property type="project" value="InterPro"/>
</dbReference>
<dbReference type="PRINTS" id="PR00380">
    <property type="entry name" value="KINESINHEAVY"/>
</dbReference>
<evidence type="ECO:0000313" key="10">
    <source>
        <dbReference type="EMBL" id="PSC73606.1"/>
    </source>
</evidence>
<dbReference type="GO" id="GO:0007018">
    <property type="term" value="P:microtubule-based movement"/>
    <property type="evidence" value="ECO:0007669"/>
    <property type="project" value="InterPro"/>
</dbReference>
<dbReference type="GO" id="GO:0005874">
    <property type="term" value="C:microtubule"/>
    <property type="evidence" value="ECO:0007669"/>
    <property type="project" value="UniProtKB-KW"/>
</dbReference>
<dbReference type="PROSITE" id="PS50096">
    <property type="entry name" value="IQ"/>
    <property type="match status" value="1"/>
</dbReference>
<dbReference type="GO" id="GO:0005524">
    <property type="term" value="F:ATP binding"/>
    <property type="evidence" value="ECO:0007669"/>
    <property type="project" value="UniProtKB-UniRule"/>
</dbReference>
<protein>
    <submittedName>
        <fullName evidence="10">Kinesin-related 3</fullName>
    </submittedName>
</protein>
<dbReference type="PROSITE" id="PS00411">
    <property type="entry name" value="KINESIN_MOTOR_1"/>
    <property type="match status" value="1"/>
</dbReference>
<dbReference type="Pfam" id="PF00225">
    <property type="entry name" value="Kinesin"/>
    <property type="match status" value="1"/>
</dbReference>
<evidence type="ECO:0000256" key="1">
    <source>
        <dbReference type="ARBA" id="ARBA00022701"/>
    </source>
</evidence>
<feature type="coiled-coil region" evidence="7">
    <location>
        <begin position="679"/>
        <end position="734"/>
    </location>
</feature>
<sequence>MSMTKGESRYSLGGVAAASGTSSRSPTKGGRRTIMGDTAASRRPVSTADRPEERVRVFLRVRPSKAEGETPGALRLKAGGGGVVVYREHASIPCSDFEFDGVLGPGASQSDVYHAAVKPIVEDVLNGYNGTLMAYGQTGAGKTYTLSSIAADAIGMIPRVAAEIFSHVEGDSAHEYSVYMSYVQLYMELIQDLLRPESESLQIRENEGGVFVGGVHQQEVSNITQCLHLLHLGDRNRTTAFTALNAHSSRSHAVVMLTVIKRRSVGAVDGDAEIQRVKVGKLFLVDLAGSERLKKSKSTGLRASEAKSINLSLTTLGMCINARADPNATHVPFRDSKLTRLLQDSLGGNAKTSLLVAACDAQEHVEETLQTLQFGARAMCVRIQAVVNERVDYKSLESEMIAALETKDRKSSLLEASLLEKDAQLEAVQAQLQREQSDAARMADELQREREAAEAERQQLLAEREAVLAAETQHKEALLQKLQTHSQAAQDQAAAAEAAQQQLLQRLDEQAGQLAEAATAALAAEERHAADLETARAAAAEAEARHAEALEEARRAAQAEAARVAAAHEEALAAVAGEAAAAFAAAQEELTSTQRLLVGSREESRILQEHNEQQLKDLEEEWAGKVREADAAGQRAAAAGQAEVAARDRALDALQAELCGREDRVEHLEGVVAALEGGKAELARQVAAQQAQLAAAAERQQQLEAALAGERHAVRQLQAQVEGYERSRMNLAKSFFENKVRSDAARVIQRTWREHHMRRMRQQQTEGYNALNNAKTMLGTLAQQHADLEQRRRANLAFSGQTLVGDNLDVLQDAVESIIGAFLLPARDLKTLQRYQQKVSAYSAATMPRQQPHPSAPSVLAPSGGDRIKALYASQAPLGDSRPGSARSTPRAHYASSAGDASPPPAPLGQQLGAAAYAGSNPALSRQTSAGSLAGGAPSQQQQQYAQPPPQQQQQYPLQQQQQHAAPAREGSLRGGLANLAALAKGSPLDRLRRLSSGFQQQGQQPGQYYR</sequence>
<comment type="caution">
    <text evidence="10">The sequence shown here is derived from an EMBL/GenBank/DDBJ whole genome shotgun (WGS) entry which is preliminary data.</text>
</comment>
<keyword evidence="5 6" id="KW-0505">Motor protein</keyword>
<evidence type="ECO:0000256" key="8">
    <source>
        <dbReference type="SAM" id="MobiDB-lite"/>
    </source>
</evidence>
<dbReference type="PANTHER" id="PTHR47968">
    <property type="entry name" value="CENTROMERE PROTEIN E"/>
    <property type="match status" value="1"/>
</dbReference>